<accession>A0A6J5V6T0</accession>
<dbReference type="EMBL" id="CAEKDK010000006">
    <property type="protein sequence ID" value="CAB4283404.1"/>
    <property type="molecule type" value="Genomic_DNA"/>
</dbReference>
<proteinExistence type="predicted"/>
<evidence type="ECO:0000313" key="2">
    <source>
        <dbReference type="EMBL" id="CAB4283438.1"/>
    </source>
</evidence>
<evidence type="ECO:0000313" key="3">
    <source>
        <dbReference type="Proteomes" id="UP000507222"/>
    </source>
</evidence>
<evidence type="ECO:0000313" key="1">
    <source>
        <dbReference type="EMBL" id="CAB4283404.1"/>
    </source>
</evidence>
<name>A0A6J5V6T0_PRUAR</name>
<sequence length="337" mass="36282">MSATLHFHHLAPPPSYAPPPSAFWPPPRAPVPPPCPLGVVSLPLRFSPLTTVRLAPPFLPVSFWFRLPPVGSRFLYPLALLPVHVPPLIASCLIFFCPVFPSPVLPPPRTPSVPHLCSYLGSPRRSSAHYRPRACLPPATAHAPRRLRELRPPHPLDPECLTSCSPPAPPPPPTPRLLLPLLSGTRFFGRRCLHSARSPWALVALPLDLPLGSTGFSPPMPLLAPCHPLSGRRVPGLPPRRLDPLPPIPRSRLPSSKVTCPCSIAYSWLLPGCATAFLPGASLAALSRATPDGFLGPGPTLPYVSCYVFVRFTPAPPPGPLWPFDPALLSLVSRPAV</sequence>
<gene>
    <name evidence="1" type="ORF">CURHAP_LOCUS37907</name>
    <name evidence="2" type="ORF">CURHAP_LOCUS37985</name>
</gene>
<dbReference type="AlphaFoldDB" id="A0A6J5V6T0"/>
<protein>
    <submittedName>
        <fullName evidence="1">Uncharacterized protein</fullName>
    </submittedName>
</protein>
<dbReference type="EMBL" id="CAEKDK010000006">
    <property type="protein sequence ID" value="CAB4283438.1"/>
    <property type="molecule type" value="Genomic_DNA"/>
</dbReference>
<dbReference type="Proteomes" id="UP000507222">
    <property type="component" value="Unassembled WGS sequence"/>
</dbReference>
<reference evidence="1 3" key="1">
    <citation type="submission" date="2020-05" db="EMBL/GenBank/DDBJ databases">
        <authorList>
            <person name="Campoy J."/>
            <person name="Schneeberger K."/>
            <person name="Spophaly S."/>
        </authorList>
    </citation>
    <scope>NUCLEOTIDE SEQUENCE [LARGE SCALE GENOMIC DNA]</scope>
    <source>
        <strain evidence="1">PruArmRojPasFocal</strain>
    </source>
</reference>
<organism evidence="1 3">
    <name type="scientific">Prunus armeniaca</name>
    <name type="common">Apricot</name>
    <name type="synonym">Armeniaca vulgaris</name>
    <dbReference type="NCBI Taxonomy" id="36596"/>
    <lineage>
        <taxon>Eukaryota</taxon>
        <taxon>Viridiplantae</taxon>
        <taxon>Streptophyta</taxon>
        <taxon>Embryophyta</taxon>
        <taxon>Tracheophyta</taxon>
        <taxon>Spermatophyta</taxon>
        <taxon>Magnoliopsida</taxon>
        <taxon>eudicotyledons</taxon>
        <taxon>Gunneridae</taxon>
        <taxon>Pentapetalae</taxon>
        <taxon>rosids</taxon>
        <taxon>fabids</taxon>
        <taxon>Rosales</taxon>
        <taxon>Rosaceae</taxon>
        <taxon>Amygdaloideae</taxon>
        <taxon>Amygdaleae</taxon>
        <taxon>Prunus</taxon>
    </lineage>
</organism>